<dbReference type="Gene3D" id="1.20.1250.20">
    <property type="entry name" value="MFS general substrate transporter like domains"/>
    <property type="match status" value="1"/>
</dbReference>
<evidence type="ECO:0000313" key="7">
    <source>
        <dbReference type="Proteomes" id="UP000192917"/>
    </source>
</evidence>
<dbReference type="PANTHER" id="PTHR11360">
    <property type="entry name" value="MONOCARBOXYLATE TRANSPORTER"/>
    <property type="match status" value="1"/>
</dbReference>
<feature type="transmembrane region" description="Helical" evidence="4">
    <location>
        <begin position="223"/>
        <end position="244"/>
    </location>
</feature>
<dbReference type="PROSITE" id="PS50850">
    <property type="entry name" value="MFS"/>
    <property type="match status" value="1"/>
</dbReference>
<keyword evidence="3 4" id="KW-0472">Membrane</keyword>
<dbReference type="AlphaFoldDB" id="A0A1Y6BF69"/>
<dbReference type="SUPFAM" id="SSF103473">
    <property type="entry name" value="MFS general substrate transporter"/>
    <property type="match status" value="1"/>
</dbReference>
<evidence type="ECO:0000259" key="5">
    <source>
        <dbReference type="PROSITE" id="PS50850"/>
    </source>
</evidence>
<dbReference type="InterPro" id="IPR011701">
    <property type="entry name" value="MFS"/>
</dbReference>
<evidence type="ECO:0000256" key="3">
    <source>
        <dbReference type="ARBA" id="ARBA00023136"/>
    </source>
</evidence>
<evidence type="ECO:0000256" key="4">
    <source>
        <dbReference type="SAM" id="Phobius"/>
    </source>
</evidence>
<feature type="transmembrane region" description="Helical" evidence="4">
    <location>
        <begin position="144"/>
        <end position="165"/>
    </location>
</feature>
<name>A0A1Y6BF69_9PROT</name>
<accession>A0A1Y6BF69</accession>
<feature type="transmembrane region" description="Helical" evidence="4">
    <location>
        <begin position="347"/>
        <end position="367"/>
    </location>
</feature>
<protein>
    <submittedName>
        <fullName evidence="6">Predicted arabinose efflux permease, MFS family</fullName>
    </submittedName>
</protein>
<dbReference type="Pfam" id="PF07690">
    <property type="entry name" value="MFS_1"/>
    <property type="match status" value="1"/>
</dbReference>
<feature type="transmembrane region" description="Helical" evidence="4">
    <location>
        <begin position="379"/>
        <end position="397"/>
    </location>
</feature>
<dbReference type="InterPro" id="IPR050327">
    <property type="entry name" value="Proton-linked_MCT"/>
</dbReference>
<feature type="domain" description="Major facilitator superfamily (MFS) profile" evidence="5">
    <location>
        <begin position="16"/>
        <end position="402"/>
    </location>
</feature>
<feature type="transmembrane region" description="Helical" evidence="4">
    <location>
        <begin position="84"/>
        <end position="101"/>
    </location>
</feature>
<feature type="transmembrane region" description="Helical" evidence="4">
    <location>
        <begin position="17"/>
        <end position="37"/>
    </location>
</feature>
<dbReference type="STRING" id="560819.SAMN05428998_102154"/>
<proteinExistence type="predicted"/>
<feature type="transmembrane region" description="Helical" evidence="4">
    <location>
        <begin position="312"/>
        <end position="335"/>
    </location>
</feature>
<reference evidence="6 7" key="1">
    <citation type="submission" date="2017-04" db="EMBL/GenBank/DDBJ databases">
        <authorList>
            <person name="Afonso C.L."/>
            <person name="Miller P.J."/>
            <person name="Scott M.A."/>
            <person name="Spackman E."/>
            <person name="Goraichik I."/>
            <person name="Dimitrov K.M."/>
            <person name="Suarez D.L."/>
            <person name="Swayne D.E."/>
        </authorList>
    </citation>
    <scope>NUCLEOTIDE SEQUENCE [LARGE SCALE GENOMIC DNA]</scope>
    <source>
        <strain evidence="6 7">USBA 355</strain>
    </source>
</reference>
<dbReference type="EMBL" id="FWZX01000002">
    <property type="protein sequence ID" value="SME98293.1"/>
    <property type="molecule type" value="Genomic_DNA"/>
</dbReference>
<dbReference type="RefSeq" id="WP_179243939.1">
    <property type="nucleotide sequence ID" value="NZ_FWZX01000002.1"/>
</dbReference>
<feature type="transmembrane region" description="Helical" evidence="4">
    <location>
        <begin position="171"/>
        <end position="194"/>
    </location>
</feature>
<dbReference type="Proteomes" id="UP000192917">
    <property type="component" value="Unassembled WGS sequence"/>
</dbReference>
<keyword evidence="7" id="KW-1185">Reference proteome</keyword>
<dbReference type="GO" id="GO:0022857">
    <property type="term" value="F:transmembrane transporter activity"/>
    <property type="evidence" value="ECO:0007669"/>
    <property type="project" value="InterPro"/>
</dbReference>
<feature type="transmembrane region" description="Helical" evidence="4">
    <location>
        <begin position="107"/>
        <end position="132"/>
    </location>
</feature>
<dbReference type="PANTHER" id="PTHR11360:SF284">
    <property type="entry name" value="EG:103B4.3 PROTEIN-RELATED"/>
    <property type="match status" value="1"/>
</dbReference>
<organism evidence="6 7">
    <name type="scientific">Tistlia consotensis USBA 355</name>
    <dbReference type="NCBI Taxonomy" id="560819"/>
    <lineage>
        <taxon>Bacteria</taxon>
        <taxon>Pseudomonadati</taxon>
        <taxon>Pseudomonadota</taxon>
        <taxon>Alphaproteobacteria</taxon>
        <taxon>Rhodospirillales</taxon>
        <taxon>Rhodovibrionaceae</taxon>
        <taxon>Tistlia</taxon>
    </lineage>
</organism>
<feature type="transmembrane region" description="Helical" evidence="4">
    <location>
        <begin position="256"/>
        <end position="275"/>
    </location>
</feature>
<evidence type="ECO:0000256" key="2">
    <source>
        <dbReference type="ARBA" id="ARBA00022989"/>
    </source>
</evidence>
<evidence type="ECO:0000313" key="6">
    <source>
        <dbReference type="EMBL" id="SME98293.1"/>
    </source>
</evidence>
<dbReference type="CDD" id="cd17355">
    <property type="entry name" value="MFS_YcxA_like"/>
    <property type="match status" value="1"/>
</dbReference>
<feature type="transmembrane region" description="Helical" evidence="4">
    <location>
        <begin position="287"/>
        <end position="306"/>
    </location>
</feature>
<feature type="transmembrane region" description="Helical" evidence="4">
    <location>
        <begin position="57"/>
        <end position="77"/>
    </location>
</feature>
<gene>
    <name evidence="6" type="ORF">SAMN05428998_102154</name>
</gene>
<dbReference type="InterPro" id="IPR036259">
    <property type="entry name" value="MFS_trans_sf"/>
</dbReference>
<keyword evidence="1 4" id="KW-0812">Transmembrane</keyword>
<keyword evidence="2 4" id="KW-1133">Transmembrane helix</keyword>
<dbReference type="InterPro" id="IPR020846">
    <property type="entry name" value="MFS_dom"/>
</dbReference>
<evidence type="ECO:0000256" key="1">
    <source>
        <dbReference type="ARBA" id="ARBA00022692"/>
    </source>
</evidence>
<sequence length="410" mass="42831">MATTVDPRPAAGWRTPLIVILAGCLIAMVGFGVRSVFGLFLEPMTLAHGWSRETFGLAMAIQNLLWGIGVPVAGALADRYGSPRVLAVGAVLYALGVWGMADSDSASLLHLSGGVLTGLGIAFTSFSLALAAMAKVVGPQRRSFALGLGTAAGSFGQIVFSPLGQAFIVEYGWHTALLLLAASTLVIIPLAFVLPSTTSAAGESHFEQTLGQALREATGHRGFVLLTLGFFVCGFHVAFITVHFPAYIKDLGLPGTVAAGAIALIGACNILGSFGSGAFGQRWSKRYGLSAIYFLRAIAITGLMLAPKTALAIYLFSAVMGVLWLSTVPLTTGIVGQVFGVRYMATLFGIVFLSHQLGSFSGVWLGGYLYDTTGSYDPVWWAGVGFGLLAAVVHLPIDETPLARLAPARS</sequence>